<evidence type="ECO:0000313" key="4">
    <source>
        <dbReference type="Proteomes" id="UP000596427"/>
    </source>
</evidence>
<dbReference type="InterPro" id="IPR042100">
    <property type="entry name" value="Bug_dom1"/>
</dbReference>
<protein>
    <submittedName>
        <fullName evidence="3">Tripartite tricarboxylate transporter substrate binding protein</fullName>
    </submittedName>
</protein>
<reference evidence="3 4" key="1">
    <citation type="submission" date="2020-10" db="EMBL/GenBank/DDBJ databases">
        <title>Degradation of 1,4-Dioxane by Xanthobacter sp. YN2, via a Novel Group-2 Soluble Di-Iron Monooxygenase.</title>
        <authorList>
            <person name="Ma F."/>
            <person name="Wang Y."/>
            <person name="Yang J."/>
            <person name="Guo H."/>
            <person name="Su D."/>
            <person name="Yu L."/>
        </authorList>
    </citation>
    <scope>NUCLEOTIDE SEQUENCE [LARGE SCALE GENOMIC DNA]</scope>
    <source>
        <strain evidence="3 4">YN2</strain>
    </source>
</reference>
<dbReference type="AlphaFoldDB" id="A0A974SHJ0"/>
<evidence type="ECO:0000256" key="1">
    <source>
        <dbReference type="ARBA" id="ARBA00006987"/>
    </source>
</evidence>
<keyword evidence="4" id="KW-1185">Reference proteome</keyword>
<dbReference type="Proteomes" id="UP000596427">
    <property type="component" value="Chromosome"/>
</dbReference>
<comment type="similarity">
    <text evidence="1">Belongs to the UPF0065 (bug) family.</text>
</comment>
<dbReference type="PANTHER" id="PTHR42928">
    <property type="entry name" value="TRICARBOXYLATE-BINDING PROTEIN"/>
    <property type="match status" value="1"/>
</dbReference>
<dbReference type="Gene3D" id="3.40.190.150">
    <property type="entry name" value="Bordetella uptake gene, domain 1"/>
    <property type="match status" value="1"/>
</dbReference>
<keyword evidence="2" id="KW-0732">Signal</keyword>
<dbReference type="KEGG" id="xdi:EZH22_25855"/>
<sequence>MPQVHHCLKVLALLIFGLAAGPALSPALAVEYPTRPITIIVPYAPGGPGDIAVRIISDRMSQVLGQPIVAENVPGAGGMVGAARAARAAPDGYTLLMHQNGLAIAPVLYPKQAVDVARDLTAVGLVNASYSFLVGSPKIPAKTFPELVAWMRGPGKPAKFAHPGIGTLAHLQAIMLARAVDVEVTFIGYKGADRP</sequence>
<name>A0A974SHJ0_9HYPH</name>
<feature type="chain" id="PRO_5037217252" evidence="2">
    <location>
        <begin position="30"/>
        <end position="195"/>
    </location>
</feature>
<accession>A0A974SHJ0</accession>
<evidence type="ECO:0000256" key="2">
    <source>
        <dbReference type="SAM" id="SignalP"/>
    </source>
</evidence>
<dbReference type="Gene3D" id="3.40.190.10">
    <property type="entry name" value="Periplasmic binding protein-like II"/>
    <property type="match status" value="1"/>
</dbReference>
<dbReference type="InterPro" id="IPR005064">
    <property type="entry name" value="BUG"/>
</dbReference>
<dbReference type="EMBL" id="CP063362">
    <property type="protein sequence ID" value="QRG06341.1"/>
    <property type="molecule type" value="Genomic_DNA"/>
</dbReference>
<dbReference type="CDD" id="cd07012">
    <property type="entry name" value="PBP2_Bug_TTT"/>
    <property type="match status" value="1"/>
</dbReference>
<organism evidence="3 4">
    <name type="scientific">Xanthobacter dioxanivorans</name>
    <dbReference type="NCBI Taxonomy" id="2528964"/>
    <lineage>
        <taxon>Bacteria</taxon>
        <taxon>Pseudomonadati</taxon>
        <taxon>Pseudomonadota</taxon>
        <taxon>Alphaproteobacteria</taxon>
        <taxon>Hyphomicrobiales</taxon>
        <taxon>Xanthobacteraceae</taxon>
        <taxon>Xanthobacter</taxon>
    </lineage>
</organism>
<dbReference type="Pfam" id="PF03401">
    <property type="entry name" value="TctC"/>
    <property type="match status" value="1"/>
</dbReference>
<proteinExistence type="inferred from homology"/>
<gene>
    <name evidence="3" type="ORF">EZH22_25855</name>
</gene>
<dbReference type="PANTHER" id="PTHR42928:SF5">
    <property type="entry name" value="BLR1237 PROTEIN"/>
    <property type="match status" value="1"/>
</dbReference>
<feature type="signal peptide" evidence="2">
    <location>
        <begin position="1"/>
        <end position="29"/>
    </location>
</feature>
<evidence type="ECO:0000313" key="3">
    <source>
        <dbReference type="EMBL" id="QRG06341.1"/>
    </source>
</evidence>